<proteinExistence type="predicted"/>
<accession>G2Y7R8</accession>
<evidence type="ECO:0000313" key="2">
    <source>
        <dbReference type="Proteomes" id="UP000008177"/>
    </source>
</evidence>
<evidence type="ECO:0000313" key="1">
    <source>
        <dbReference type="EMBL" id="CCD34058.1"/>
    </source>
</evidence>
<dbReference type="AlphaFoldDB" id="G2Y7R8"/>
<dbReference type="HOGENOM" id="CLU_3175301_0_0_1"/>
<reference evidence="2" key="1">
    <citation type="journal article" date="2011" name="PLoS Genet.">
        <title>Genomic analysis of the necrotrophic fungal pathogens Sclerotinia sclerotiorum and Botrytis cinerea.</title>
        <authorList>
            <person name="Amselem J."/>
            <person name="Cuomo C.A."/>
            <person name="van Kan J.A."/>
            <person name="Viaud M."/>
            <person name="Benito E.P."/>
            <person name="Couloux A."/>
            <person name="Coutinho P.M."/>
            <person name="de Vries R.P."/>
            <person name="Dyer P.S."/>
            <person name="Fillinger S."/>
            <person name="Fournier E."/>
            <person name="Gout L."/>
            <person name="Hahn M."/>
            <person name="Kohn L."/>
            <person name="Lapalu N."/>
            <person name="Plummer K.M."/>
            <person name="Pradier J.M."/>
            <person name="Quevillon E."/>
            <person name="Sharon A."/>
            <person name="Simon A."/>
            <person name="ten Have A."/>
            <person name="Tudzynski B."/>
            <person name="Tudzynski P."/>
            <person name="Wincker P."/>
            <person name="Andrew M."/>
            <person name="Anthouard V."/>
            <person name="Beever R.E."/>
            <person name="Beffa R."/>
            <person name="Benoit I."/>
            <person name="Bouzid O."/>
            <person name="Brault B."/>
            <person name="Chen Z."/>
            <person name="Choquer M."/>
            <person name="Collemare J."/>
            <person name="Cotton P."/>
            <person name="Danchin E.G."/>
            <person name="Da Silva C."/>
            <person name="Gautier A."/>
            <person name="Giraud C."/>
            <person name="Giraud T."/>
            <person name="Gonzalez C."/>
            <person name="Grossetete S."/>
            <person name="Guldener U."/>
            <person name="Henrissat B."/>
            <person name="Howlett B.J."/>
            <person name="Kodira C."/>
            <person name="Kretschmer M."/>
            <person name="Lappartient A."/>
            <person name="Leroch M."/>
            <person name="Levis C."/>
            <person name="Mauceli E."/>
            <person name="Neuveglise C."/>
            <person name="Oeser B."/>
            <person name="Pearson M."/>
            <person name="Poulain J."/>
            <person name="Poussereau N."/>
            <person name="Quesneville H."/>
            <person name="Rascle C."/>
            <person name="Schumacher J."/>
            <person name="Segurens B."/>
            <person name="Sexton A."/>
            <person name="Silva E."/>
            <person name="Sirven C."/>
            <person name="Soanes D.M."/>
            <person name="Talbot N.J."/>
            <person name="Templeton M."/>
            <person name="Yandava C."/>
            <person name="Yarden O."/>
            <person name="Zeng Q."/>
            <person name="Rollins J.A."/>
            <person name="Lebrun M.H."/>
            <person name="Dickman M."/>
        </authorList>
    </citation>
    <scope>NUCLEOTIDE SEQUENCE [LARGE SCALE GENOMIC DNA]</scope>
    <source>
        <strain evidence="2">T4</strain>
    </source>
</reference>
<dbReference type="Proteomes" id="UP000008177">
    <property type="component" value="Unplaced contigs"/>
</dbReference>
<dbReference type="InParanoid" id="G2Y7R8"/>
<gene>
    <name evidence="1" type="ORF">BofuT4_uP034800.1</name>
</gene>
<organism evidence="1 2">
    <name type="scientific">Botryotinia fuckeliana (strain T4)</name>
    <name type="common">Noble rot fungus</name>
    <name type="synonym">Botrytis cinerea</name>
    <dbReference type="NCBI Taxonomy" id="999810"/>
    <lineage>
        <taxon>Eukaryota</taxon>
        <taxon>Fungi</taxon>
        <taxon>Dikarya</taxon>
        <taxon>Ascomycota</taxon>
        <taxon>Pezizomycotina</taxon>
        <taxon>Leotiomycetes</taxon>
        <taxon>Helotiales</taxon>
        <taxon>Sclerotiniaceae</taxon>
        <taxon>Botrytis</taxon>
    </lineage>
</organism>
<name>G2Y7R8_BOTF4</name>
<dbReference type="EMBL" id="FQ790294">
    <property type="protein sequence ID" value="CCD34058.1"/>
    <property type="molecule type" value="Genomic_DNA"/>
</dbReference>
<sequence>MAAVEFAVRDWDVSEVVYILITESYVQIYERQIVEQNTHFHKWKLSL</sequence>
<protein>
    <submittedName>
        <fullName evidence="1">Uncharacterized protein</fullName>
    </submittedName>
</protein>